<evidence type="ECO:0000313" key="2">
    <source>
        <dbReference type="Proteomes" id="UP000829196"/>
    </source>
</evidence>
<gene>
    <name evidence="1" type="ORF">KFK09_007024</name>
</gene>
<dbReference type="Proteomes" id="UP000829196">
    <property type="component" value="Unassembled WGS sequence"/>
</dbReference>
<proteinExistence type="predicted"/>
<dbReference type="AlphaFoldDB" id="A0A8T3BVN7"/>
<accession>A0A8T3BVN7</accession>
<name>A0A8T3BVN7_DENNO</name>
<evidence type="ECO:0000313" key="1">
    <source>
        <dbReference type="EMBL" id="KAI0519573.1"/>
    </source>
</evidence>
<protein>
    <submittedName>
        <fullName evidence="1">Uncharacterized protein</fullName>
    </submittedName>
</protein>
<sequence length="52" mass="6014">MQTGRLKIGLIVLDDITIVQADQFKSEENRPEYHPEFVLADINRPEVTKVFV</sequence>
<organism evidence="1 2">
    <name type="scientific">Dendrobium nobile</name>
    <name type="common">Orchid</name>
    <dbReference type="NCBI Taxonomy" id="94219"/>
    <lineage>
        <taxon>Eukaryota</taxon>
        <taxon>Viridiplantae</taxon>
        <taxon>Streptophyta</taxon>
        <taxon>Embryophyta</taxon>
        <taxon>Tracheophyta</taxon>
        <taxon>Spermatophyta</taxon>
        <taxon>Magnoliopsida</taxon>
        <taxon>Liliopsida</taxon>
        <taxon>Asparagales</taxon>
        <taxon>Orchidaceae</taxon>
        <taxon>Epidendroideae</taxon>
        <taxon>Malaxideae</taxon>
        <taxon>Dendrobiinae</taxon>
        <taxon>Dendrobium</taxon>
    </lineage>
</organism>
<comment type="caution">
    <text evidence="1">The sequence shown here is derived from an EMBL/GenBank/DDBJ whole genome shotgun (WGS) entry which is preliminary data.</text>
</comment>
<reference evidence="1" key="1">
    <citation type="journal article" date="2022" name="Front. Genet.">
        <title>Chromosome-Scale Assembly of the Dendrobium nobile Genome Provides Insights Into the Molecular Mechanism of the Biosynthesis of the Medicinal Active Ingredient of Dendrobium.</title>
        <authorList>
            <person name="Xu Q."/>
            <person name="Niu S.-C."/>
            <person name="Li K.-L."/>
            <person name="Zheng P.-J."/>
            <person name="Zhang X.-J."/>
            <person name="Jia Y."/>
            <person name="Liu Y."/>
            <person name="Niu Y.-X."/>
            <person name="Yu L.-H."/>
            <person name="Chen D.-F."/>
            <person name="Zhang G.-Q."/>
        </authorList>
    </citation>
    <scope>NUCLEOTIDE SEQUENCE</scope>
    <source>
        <tissue evidence="1">Leaf</tissue>
    </source>
</reference>
<dbReference type="EMBL" id="JAGYWB010000006">
    <property type="protein sequence ID" value="KAI0519573.1"/>
    <property type="molecule type" value="Genomic_DNA"/>
</dbReference>
<keyword evidence="2" id="KW-1185">Reference proteome</keyword>